<evidence type="ECO:0008006" key="3">
    <source>
        <dbReference type="Google" id="ProtNLM"/>
    </source>
</evidence>
<accession>A0A1E3GZT5</accession>
<evidence type="ECO:0000313" key="2">
    <source>
        <dbReference type="Proteomes" id="UP000094622"/>
    </source>
</evidence>
<comment type="caution">
    <text evidence="1">The sequence shown here is derived from an EMBL/GenBank/DDBJ whole genome shotgun (WGS) entry which is preliminary data.</text>
</comment>
<dbReference type="AlphaFoldDB" id="A0A1E3GZT5"/>
<dbReference type="PATRIC" id="fig|1439726.3.peg.3303"/>
<name>A0A1E3GZT5_9HYPH</name>
<protein>
    <recommendedName>
        <fullName evidence="3">Phage major tail protein 2</fullName>
    </recommendedName>
</protein>
<dbReference type="EMBL" id="MCRJ01000085">
    <property type="protein sequence ID" value="ODN69552.1"/>
    <property type="molecule type" value="Genomic_DNA"/>
</dbReference>
<gene>
    <name evidence="1" type="ORF">A6302_03146</name>
</gene>
<organism evidence="1 2">
    <name type="scientific">Methylobrevis pamukkalensis</name>
    <dbReference type="NCBI Taxonomy" id="1439726"/>
    <lineage>
        <taxon>Bacteria</taxon>
        <taxon>Pseudomonadati</taxon>
        <taxon>Pseudomonadota</taxon>
        <taxon>Alphaproteobacteria</taxon>
        <taxon>Hyphomicrobiales</taxon>
        <taxon>Pleomorphomonadaceae</taxon>
        <taxon>Methylobrevis</taxon>
    </lineage>
</organism>
<sequence length="130" mass="13293">MAVHAGHEGKVKSGSTAVASVTNFQIETSADTVESHAMGSTWKTRIATYKDWNGTIDCHYDTADAGQTAFAIGSTLTFGGYTSGDASGAKYLSGSCVVTGRSVGDPMDDMVSLSITVEGNGELSEATVGA</sequence>
<reference evidence="1 2" key="1">
    <citation type="submission" date="2016-07" db="EMBL/GenBank/DDBJ databases">
        <title>Draft Genome Sequence of Methylobrevis pamukkalensis PK2.</title>
        <authorList>
            <person name="Vasilenko O.V."/>
            <person name="Doronina N.V."/>
            <person name="Shmareva M.N."/>
            <person name="Tarlachkov S.V."/>
            <person name="Mustakhimov I."/>
            <person name="Trotsenko Y.A."/>
        </authorList>
    </citation>
    <scope>NUCLEOTIDE SEQUENCE [LARGE SCALE GENOMIC DNA]</scope>
    <source>
        <strain evidence="1 2">PK2</strain>
    </source>
</reference>
<dbReference type="Proteomes" id="UP000094622">
    <property type="component" value="Unassembled WGS sequence"/>
</dbReference>
<evidence type="ECO:0000313" key="1">
    <source>
        <dbReference type="EMBL" id="ODN69552.1"/>
    </source>
</evidence>
<dbReference type="RefSeq" id="WP_069307566.1">
    <property type="nucleotide sequence ID" value="NZ_MCRJ01000085.1"/>
</dbReference>
<proteinExistence type="predicted"/>
<dbReference type="OrthoDB" id="2988872at2"/>
<dbReference type="NCBIfam" id="NF047353">
    <property type="entry name" value="tube_lmo2291"/>
    <property type="match status" value="1"/>
</dbReference>
<keyword evidence="2" id="KW-1185">Reference proteome</keyword>